<evidence type="ECO:0000256" key="6">
    <source>
        <dbReference type="SAM" id="Phobius"/>
    </source>
</evidence>
<sequence>MKQKQPRDLLSAERKRAGLSYDGILSSVFAIVLGLIVGLIILFLCNPAQALPGFATILTGAFTHGAKGIGQVFYYATPIILTGLSVGFAFKTGLFNIGTPGQFIMGGFGAVYVGILWTSLGPAHWFVALLASVVMGAVWGLVPGLLKAYYNVNEVIASIMMNYIGMYLVNWIVKSSKPLFNNLRNESRNVAATANIPKMGLDKIFPGSSVNGGIIIAIIVVILIYLLLNKTTFGYELKAVGFNRDASKYAGINEKKSIIMSMMIAGAIAGLAGGLLYLAGTGKHIEIKDVLASEGFTGISVALLGLSNPIGVLFSGIFIAYLTAGGFYLQLFEFSTEIIDIIVAVIIYFSAFALMVKMLIGKVQKARHEKEEAQTKGGGDA</sequence>
<keyword evidence="3 6" id="KW-0812">Transmembrane</keyword>
<evidence type="ECO:0000313" key="10">
    <source>
        <dbReference type="Proteomes" id="UP000261257"/>
    </source>
</evidence>
<dbReference type="PANTHER" id="PTHR47089:SF1">
    <property type="entry name" value="GUANOSINE ABC TRANSPORTER PERMEASE PROTEIN NUPP"/>
    <property type="match status" value="1"/>
</dbReference>
<comment type="subcellular location">
    <subcellularLocation>
        <location evidence="1">Cell membrane</location>
        <topology evidence="1">Multi-pass membrane protein</topology>
    </subcellularLocation>
</comment>
<dbReference type="Proteomes" id="UP000261257">
    <property type="component" value="Unassembled WGS sequence"/>
</dbReference>
<reference evidence="7 9" key="1">
    <citation type="submission" date="2015-09" db="EMBL/GenBank/DDBJ databases">
        <authorList>
            <consortium name="Pathogen Informatics"/>
        </authorList>
    </citation>
    <scope>NUCLEOTIDE SEQUENCE [LARGE SCALE GENOMIC DNA]</scope>
    <source>
        <strain evidence="7 9">2789STDY5608850</strain>
    </source>
</reference>
<evidence type="ECO:0000256" key="4">
    <source>
        <dbReference type="ARBA" id="ARBA00022989"/>
    </source>
</evidence>
<dbReference type="AlphaFoldDB" id="A0A174B6R5"/>
<reference evidence="8 10" key="2">
    <citation type="submission" date="2018-08" db="EMBL/GenBank/DDBJ databases">
        <title>A genome reference for cultivated species of the human gut microbiota.</title>
        <authorList>
            <person name="Zou Y."/>
            <person name="Xue W."/>
            <person name="Luo G."/>
        </authorList>
    </citation>
    <scope>NUCLEOTIDE SEQUENCE [LARGE SCALE GENOMIC DNA]</scope>
    <source>
        <strain evidence="8 10">TF05-11AC</strain>
    </source>
</reference>
<feature type="transmembrane region" description="Helical" evidence="6">
    <location>
        <begin position="209"/>
        <end position="228"/>
    </location>
</feature>
<dbReference type="EMBL" id="CYZE01000003">
    <property type="protein sequence ID" value="CUN96507.1"/>
    <property type="molecule type" value="Genomic_DNA"/>
</dbReference>
<feature type="transmembrane region" description="Helical" evidence="6">
    <location>
        <begin position="338"/>
        <end position="360"/>
    </location>
</feature>
<evidence type="ECO:0000256" key="5">
    <source>
        <dbReference type="ARBA" id="ARBA00023136"/>
    </source>
</evidence>
<protein>
    <submittedName>
        <fullName evidence="8">ABC transporter permease</fullName>
    </submittedName>
    <submittedName>
        <fullName evidence="7">Inner-membrane translocator</fullName>
    </submittedName>
</protein>
<feature type="transmembrane region" description="Helical" evidence="6">
    <location>
        <begin position="21"/>
        <end position="44"/>
    </location>
</feature>
<dbReference type="EMBL" id="QSSQ01000020">
    <property type="protein sequence ID" value="RGM01866.1"/>
    <property type="molecule type" value="Genomic_DNA"/>
</dbReference>
<dbReference type="GO" id="GO:0005886">
    <property type="term" value="C:plasma membrane"/>
    <property type="evidence" value="ECO:0007669"/>
    <property type="project" value="UniProtKB-SubCell"/>
</dbReference>
<evidence type="ECO:0000256" key="3">
    <source>
        <dbReference type="ARBA" id="ARBA00022692"/>
    </source>
</evidence>
<dbReference type="RefSeq" id="WP_055653939.1">
    <property type="nucleotide sequence ID" value="NZ_CABIXC010000003.1"/>
</dbReference>
<keyword evidence="2" id="KW-1003">Cell membrane</keyword>
<dbReference type="Pfam" id="PF02653">
    <property type="entry name" value="BPD_transp_2"/>
    <property type="match status" value="1"/>
</dbReference>
<dbReference type="InterPro" id="IPR001851">
    <property type="entry name" value="ABC_transp_permease"/>
</dbReference>
<keyword evidence="5 6" id="KW-0472">Membrane</keyword>
<feature type="transmembrane region" description="Helical" evidence="6">
    <location>
        <begin position="126"/>
        <end position="146"/>
    </location>
</feature>
<feature type="transmembrane region" description="Helical" evidence="6">
    <location>
        <begin position="102"/>
        <end position="120"/>
    </location>
</feature>
<feature type="transmembrane region" description="Helical" evidence="6">
    <location>
        <begin position="72"/>
        <end position="90"/>
    </location>
</feature>
<dbReference type="PANTHER" id="PTHR47089">
    <property type="entry name" value="ABC TRANSPORTER, PERMEASE PROTEIN"/>
    <property type="match status" value="1"/>
</dbReference>
<name>A0A174B6R5_9FIRM</name>
<feature type="transmembrane region" description="Helical" evidence="6">
    <location>
        <begin position="258"/>
        <end position="278"/>
    </location>
</feature>
<gene>
    <name evidence="8" type="ORF">DXC39_18360</name>
    <name evidence="7" type="ORF">ERS852407_01502</name>
</gene>
<keyword evidence="4 6" id="KW-1133">Transmembrane helix</keyword>
<evidence type="ECO:0000256" key="2">
    <source>
        <dbReference type="ARBA" id="ARBA00022475"/>
    </source>
</evidence>
<accession>A0A174B6R5</accession>
<dbReference type="CDD" id="cd06580">
    <property type="entry name" value="TM_PBP1_transp_TpRbsC_like"/>
    <property type="match status" value="1"/>
</dbReference>
<evidence type="ECO:0000313" key="9">
    <source>
        <dbReference type="Proteomes" id="UP000095651"/>
    </source>
</evidence>
<evidence type="ECO:0000256" key="1">
    <source>
        <dbReference type="ARBA" id="ARBA00004651"/>
    </source>
</evidence>
<evidence type="ECO:0000313" key="8">
    <source>
        <dbReference type="EMBL" id="RGM01866.1"/>
    </source>
</evidence>
<evidence type="ECO:0000313" key="7">
    <source>
        <dbReference type="EMBL" id="CUN96507.1"/>
    </source>
</evidence>
<dbReference type="GO" id="GO:0022857">
    <property type="term" value="F:transmembrane transporter activity"/>
    <property type="evidence" value="ECO:0007669"/>
    <property type="project" value="InterPro"/>
</dbReference>
<proteinExistence type="predicted"/>
<organism evidence="7 9">
    <name type="scientific">Hungatella hathewayi</name>
    <dbReference type="NCBI Taxonomy" id="154046"/>
    <lineage>
        <taxon>Bacteria</taxon>
        <taxon>Bacillati</taxon>
        <taxon>Bacillota</taxon>
        <taxon>Clostridia</taxon>
        <taxon>Lachnospirales</taxon>
        <taxon>Lachnospiraceae</taxon>
        <taxon>Hungatella</taxon>
    </lineage>
</organism>
<dbReference type="Proteomes" id="UP000095651">
    <property type="component" value="Unassembled WGS sequence"/>
</dbReference>